<keyword evidence="1" id="KW-0472">Membrane</keyword>
<feature type="transmembrane region" description="Helical" evidence="1">
    <location>
        <begin position="15"/>
        <end position="33"/>
    </location>
</feature>
<evidence type="ECO:0000313" key="2">
    <source>
        <dbReference type="EnsemblMetazoa" id="GAUT032599-PA"/>
    </source>
</evidence>
<evidence type="ECO:0000313" key="3">
    <source>
        <dbReference type="Proteomes" id="UP000078200"/>
    </source>
</evidence>
<dbReference type="AlphaFoldDB" id="A0A1A9VC54"/>
<dbReference type="EnsemblMetazoa" id="GAUT032599-RA">
    <property type="protein sequence ID" value="GAUT032599-PA"/>
    <property type="gene ID" value="GAUT032599"/>
</dbReference>
<keyword evidence="1" id="KW-0812">Transmembrane</keyword>
<reference evidence="2" key="1">
    <citation type="submission" date="2020-05" db="UniProtKB">
        <authorList>
            <consortium name="EnsemblMetazoa"/>
        </authorList>
    </citation>
    <scope>IDENTIFICATION</scope>
    <source>
        <strain evidence="2">TTRI</strain>
    </source>
</reference>
<dbReference type="Proteomes" id="UP000078200">
    <property type="component" value="Unassembled WGS sequence"/>
</dbReference>
<protein>
    <submittedName>
        <fullName evidence="2">Uncharacterized protein</fullName>
    </submittedName>
</protein>
<sequence length="181" mass="20154">MARLLVADSVDTNSSIALFAFALLLPVGLNAFLPVSESIQRAVCSAEQMHDTDISEILLYPGANAAQRQMLVGTVAQRHQNQRTPSLKGAQQCTTMRFNAFALRCKYMSVTFRLTIEAGKKLKMSNRQPACLVGHFKALNKKSIFRSWKIISELTLTRAYIVFDGCVTESLTKWCLKMSAM</sequence>
<keyword evidence="3" id="KW-1185">Reference proteome</keyword>
<accession>A0A1A9VC54</accession>
<evidence type="ECO:0000256" key="1">
    <source>
        <dbReference type="SAM" id="Phobius"/>
    </source>
</evidence>
<proteinExistence type="predicted"/>
<name>A0A1A9VC54_GLOAU</name>
<organism evidence="2 3">
    <name type="scientific">Glossina austeni</name>
    <name type="common">Savannah tsetse fly</name>
    <dbReference type="NCBI Taxonomy" id="7395"/>
    <lineage>
        <taxon>Eukaryota</taxon>
        <taxon>Metazoa</taxon>
        <taxon>Ecdysozoa</taxon>
        <taxon>Arthropoda</taxon>
        <taxon>Hexapoda</taxon>
        <taxon>Insecta</taxon>
        <taxon>Pterygota</taxon>
        <taxon>Neoptera</taxon>
        <taxon>Endopterygota</taxon>
        <taxon>Diptera</taxon>
        <taxon>Brachycera</taxon>
        <taxon>Muscomorpha</taxon>
        <taxon>Hippoboscoidea</taxon>
        <taxon>Glossinidae</taxon>
        <taxon>Glossina</taxon>
    </lineage>
</organism>
<dbReference type="VEuPathDB" id="VectorBase:GAUT032599"/>
<keyword evidence="1" id="KW-1133">Transmembrane helix</keyword>